<dbReference type="InterPro" id="IPR027598">
    <property type="entry name" value="Amphi-Trp_dom"/>
</dbReference>
<sequence length="79" mass="8982">MSDKKKLVSVEETRLAYMTGMLLKEIADGLSKRKFEFKTADGPITVTVPKDVDIEYSVVQKDKEGETKTKLEIEISWKS</sequence>
<dbReference type="EMBL" id="FOTO01000014">
    <property type="protein sequence ID" value="SFM10558.1"/>
    <property type="molecule type" value="Genomic_DNA"/>
</dbReference>
<organism evidence="2 3">
    <name type="scientific">Desulfomicrobium norvegicum (strain DSM 1741 / NCIMB 8310)</name>
    <name type="common">Desulfovibrio baculatus (strain Norway 4)</name>
    <name type="synonym">Desulfovibrio desulfuricans (strain Norway 4)</name>
    <dbReference type="NCBI Taxonomy" id="52561"/>
    <lineage>
        <taxon>Bacteria</taxon>
        <taxon>Pseudomonadati</taxon>
        <taxon>Thermodesulfobacteriota</taxon>
        <taxon>Desulfovibrionia</taxon>
        <taxon>Desulfovibrionales</taxon>
        <taxon>Desulfomicrobiaceae</taxon>
        <taxon>Desulfomicrobium</taxon>
    </lineage>
</organism>
<dbReference type="OrthoDB" id="5471907at2"/>
<name>A0A8G2C5E6_DESNO</name>
<feature type="domain" description="Amphi-Trp" evidence="1">
    <location>
        <begin position="5"/>
        <end position="78"/>
    </location>
</feature>
<dbReference type="Proteomes" id="UP000199581">
    <property type="component" value="Unassembled WGS sequence"/>
</dbReference>
<protein>
    <submittedName>
        <fullName evidence="2">Amphi-Trp domain-containing protein</fullName>
    </submittedName>
</protein>
<keyword evidence="3" id="KW-1185">Reference proteome</keyword>
<comment type="caution">
    <text evidence="2">The sequence shown here is derived from an EMBL/GenBank/DDBJ whole genome shotgun (WGS) entry which is preliminary data.</text>
</comment>
<dbReference type="NCBIfam" id="TIGR04354">
    <property type="entry name" value="amphi-Trp"/>
    <property type="match status" value="1"/>
</dbReference>
<accession>A0A8G2C5E6</accession>
<gene>
    <name evidence="2" type="ORF">SAMN05421830_11465</name>
</gene>
<reference evidence="2 3" key="1">
    <citation type="submission" date="2016-10" db="EMBL/GenBank/DDBJ databases">
        <authorList>
            <person name="Varghese N."/>
            <person name="Submissions S."/>
        </authorList>
    </citation>
    <scope>NUCLEOTIDE SEQUENCE [LARGE SCALE GENOMIC DNA]</scope>
    <source>
        <strain evidence="2 3">DSM 1741</strain>
    </source>
</reference>
<evidence type="ECO:0000259" key="1">
    <source>
        <dbReference type="Pfam" id="PF20068"/>
    </source>
</evidence>
<dbReference type="Pfam" id="PF20068">
    <property type="entry name" value="Amphi-Trp"/>
    <property type="match status" value="1"/>
</dbReference>
<proteinExistence type="predicted"/>
<evidence type="ECO:0000313" key="2">
    <source>
        <dbReference type="EMBL" id="SFM10558.1"/>
    </source>
</evidence>
<evidence type="ECO:0000313" key="3">
    <source>
        <dbReference type="Proteomes" id="UP000199581"/>
    </source>
</evidence>
<dbReference type="AlphaFoldDB" id="A0A8G2C5E6"/>
<dbReference type="RefSeq" id="WP_092193886.1">
    <property type="nucleotide sequence ID" value="NZ_FOTO01000014.1"/>
</dbReference>